<accession>A0A369J4E4</accession>
<organism evidence="2 3">
    <name type="scientific">Hypsizygus marmoreus</name>
    <name type="common">White beech mushroom</name>
    <name type="synonym">Agaricus marmoreus</name>
    <dbReference type="NCBI Taxonomy" id="39966"/>
    <lineage>
        <taxon>Eukaryota</taxon>
        <taxon>Fungi</taxon>
        <taxon>Dikarya</taxon>
        <taxon>Basidiomycota</taxon>
        <taxon>Agaricomycotina</taxon>
        <taxon>Agaricomycetes</taxon>
        <taxon>Agaricomycetidae</taxon>
        <taxon>Agaricales</taxon>
        <taxon>Tricholomatineae</taxon>
        <taxon>Lyophyllaceae</taxon>
        <taxon>Hypsizygus</taxon>
    </lineage>
</organism>
<sequence length="780" mass="84418">MTIIASMSTSLLLTHLQNTDSNVPLPTLTAALAHHLAVDSPLPTPLAAAAVSSPFFLIFPPTHDRLQGLVNAFRHALHLKHQALVKSSEESWSISRAVFSKSVQGGVNEWVRGVLRGLQGGRPVLRLACSVGVLLGVKGLEKPGVSVARVEDEIIIALAEVMDDYSADAGDWEREFGPGVDESVLSLTLLLASQALPLIPTTKLKALPLSLLARFLTSTISSSFHHGTFLRSLPESTSSGKIHIPISSSVAQTIQGMSSSPTMAAMASLSKLTALVLGTLKDDAPGGLNEASETLHAFKDIASNVENDWELSGLAGAKSDDDIAQDTRELSKTIWFLLKTLLFSTIMVADGVLKVVVYARPVSPSQSRSVTPQTIAQTTLKTLFHISFVVSQFGGVTATATSEEPGFIELRKVFYLGIDVLSSQEPLGGSQTCERFVQELANDLRGVVKTTSGAFEYAKVAYVLSCIEQLVPLLGTSCLKDHVWGLCVPYLSDATHRETYESAHSVVLSIFASHAQQNQPGDLPHLELPGAYIRRQVGSPETEHESLSRHPNGLREVAVNRETTATVAEPPDVRGFVHRMVPYYAQCLIENSEDGKLSTAQLRLAYAALVRSACTSPSTAHDEARQLGWYCVTVLIDAIRDLSLKERNADKTTTNHGGERLHRLHLTLISTIPSLPLPLMIRALEEIRSFITSHPGSDGGVWVVRDDVREEEKRKELVEALFAEILGQVGDREKEAAMRWWYANRANFVWGSGDGTIAPSDGVVDSSMRAEASSGALSRL</sequence>
<dbReference type="OrthoDB" id="2357318at2759"/>
<dbReference type="PANTHER" id="PTHR39214">
    <property type="entry name" value="MICROBODY (PEROXISOME) BIOGENESIS PROTEIN PEROXIN 8 (EUROFUNG)"/>
    <property type="match status" value="1"/>
</dbReference>
<feature type="region of interest" description="Disordered" evidence="1">
    <location>
        <begin position="539"/>
        <end position="563"/>
    </location>
</feature>
<evidence type="ECO:0000256" key="1">
    <source>
        <dbReference type="SAM" id="MobiDB-lite"/>
    </source>
</evidence>
<dbReference type="PANTHER" id="PTHR39214:SF1">
    <property type="entry name" value="MICROBODY (PEROXISOME) BIOGENESIS PROTEIN PEROXIN 8 (EUROFUNG)"/>
    <property type="match status" value="1"/>
</dbReference>
<gene>
    <name evidence="2" type="primary">PEX8</name>
    <name evidence="2" type="ORF">Hypma_004798</name>
</gene>
<name>A0A369J4E4_HYPMA</name>
<keyword evidence="3" id="KW-1185">Reference proteome</keyword>
<evidence type="ECO:0000313" key="2">
    <source>
        <dbReference type="EMBL" id="RDB15275.1"/>
    </source>
</evidence>
<proteinExistence type="predicted"/>
<dbReference type="AlphaFoldDB" id="A0A369J4E4"/>
<dbReference type="InParanoid" id="A0A369J4E4"/>
<evidence type="ECO:0000313" key="3">
    <source>
        <dbReference type="Proteomes" id="UP000076154"/>
    </source>
</evidence>
<dbReference type="STRING" id="39966.A0A369J4E4"/>
<dbReference type="Proteomes" id="UP000076154">
    <property type="component" value="Unassembled WGS sequence"/>
</dbReference>
<comment type="caution">
    <text evidence="2">The sequence shown here is derived from an EMBL/GenBank/DDBJ whole genome shotgun (WGS) entry which is preliminary data.</text>
</comment>
<dbReference type="InterPro" id="IPR055334">
    <property type="entry name" value="PEX8-like"/>
</dbReference>
<dbReference type="EMBL" id="LUEZ02000184">
    <property type="protein sequence ID" value="RDB15275.1"/>
    <property type="molecule type" value="Genomic_DNA"/>
</dbReference>
<protein>
    <submittedName>
        <fullName evidence="2">Peroxisomal biogenesis factor 8</fullName>
    </submittedName>
</protein>
<reference evidence="2" key="1">
    <citation type="submission" date="2018-04" db="EMBL/GenBank/DDBJ databases">
        <title>Whole genome sequencing of Hypsizygus marmoreus.</title>
        <authorList>
            <person name="Choi I.-G."/>
            <person name="Min B."/>
            <person name="Kim J.-G."/>
            <person name="Kim S."/>
            <person name="Oh Y.-L."/>
            <person name="Kong W.-S."/>
            <person name="Park H."/>
            <person name="Jeong J."/>
            <person name="Song E.-S."/>
        </authorList>
    </citation>
    <scope>NUCLEOTIDE SEQUENCE [LARGE SCALE GENOMIC DNA]</scope>
    <source>
        <strain evidence="2">51987-8</strain>
    </source>
</reference>